<organism evidence="1 2">
    <name type="scientific">Abeliophyllum distichum</name>
    <dbReference type="NCBI Taxonomy" id="126358"/>
    <lineage>
        <taxon>Eukaryota</taxon>
        <taxon>Viridiplantae</taxon>
        <taxon>Streptophyta</taxon>
        <taxon>Embryophyta</taxon>
        <taxon>Tracheophyta</taxon>
        <taxon>Spermatophyta</taxon>
        <taxon>Magnoliopsida</taxon>
        <taxon>eudicotyledons</taxon>
        <taxon>Gunneridae</taxon>
        <taxon>Pentapetalae</taxon>
        <taxon>asterids</taxon>
        <taxon>lamiids</taxon>
        <taxon>Lamiales</taxon>
        <taxon>Oleaceae</taxon>
        <taxon>Forsythieae</taxon>
        <taxon>Abeliophyllum</taxon>
    </lineage>
</organism>
<dbReference type="Gene3D" id="3.80.10.10">
    <property type="entry name" value="Ribonuclease Inhibitor"/>
    <property type="match status" value="1"/>
</dbReference>
<dbReference type="SUPFAM" id="SSF52047">
    <property type="entry name" value="RNI-like"/>
    <property type="match status" value="1"/>
</dbReference>
<proteinExistence type="predicted"/>
<dbReference type="PANTHER" id="PTHR15140:SF37">
    <property type="entry name" value="UBIQUITIN-LIKE DOMAIN-CONTAINING PROTEIN"/>
    <property type="match status" value="1"/>
</dbReference>
<dbReference type="AlphaFoldDB" id="A0ABD1RVB9"/>
<dbReference type="Proteomes" id="UP001604336">
    <property type="component" value="Unassembled WGS sequence"/>
</dbReference>
<dbReference type="InterPro" id="IPR032675">
    <property type="entry name" value="LRR_dom_sf"/>
</dbReference>
<dbReference type="EMBL" id="JBFOLK010000008">
    <property type="protein sequence ID" value="KAL2492380.1"/>
    <property type="molecule type" value="Genomic_DNA"/>
</dbReference>
<keyword evidence="2" id="KW-1185">Reference proteome</keyword>
<sequence>MRALCVIKAKEKKFLQVVNSDVDQFPKVTDNLRHDPLPVNIAFPPEPKRLTLSGCRIVWKNMSIIGSLPKLEVLKLKDHTFEGLVWEPIEGEFGLLKFLLLEQTDLEHWNVDGTHFQSLERLNLRYCYNLVKIPSGFGEHLTLHAIELYECSPSVVGSAESIKEEQKDYGKDKFQIAAAIVPFEIWGTVSGVKMIQAAGLSRLKMTHPGLNPLRASSRVGQPTILARG</sequence>
<reference evidence="2" key="1">
    <citation type="submission" date="2024-07" db="EMBL/GenBank/DDBJ databases">
        <title>Two chromosome-level genome assemblies of Korean endemic species Abeliophyllum distichum and Forsythia ovata (Oleaceae).</title>
        <authorList>
            <person name="Jang H."/>
        </authorList>
    </citation>
    <scope>NUCLEOTIDE SEQUENCE [LARGE SCALE GENOMIC DNA]</scope>
</reference>
<accession>A0ABD1RVB9</accession>
<comment type="caution">
    <text evidence="1">The sequence shown here is derived from an EMBL/GenBank/DDBJ whole genome shotgun (WGS) entry which is preliminary data.</text>
</comment>
<dbReference type="PANTHER" id="PTHR15140">
    <property type="entry name" value="TUBULIN-SPECIFIC CHAPERONE E"/>
    <property type="match status" value="1"/>
</dbReference>
<protein>
    <submittedName>
        <fullName evidence="1">Late blight resistance proteinR1A-10</fullName>
    </submittedName>
</protein>
<evidence type="ECO:0000313" key="2">
    <source>
        <dbReference type="Proteomes" id="UP001604336"/>
    </source>
</evidence>
<gene>
    <name evidence="1" type="ORF">Adt_28008</name>
</gene>
<evidence type="ECO:0000313" key="1">
    <source>
        <dbReference type="EMBL" id="KAL2492380.1"/>
    </source>
</evidence>
<name>A0ABD1RVB9_9LAMI</name>